<dbReference type="Proteomes" id="UP001307889">
    <property type="component" value="Chromosome 4"/>
</dbReference>
<protein>
    <submittedName>
        <fullName evidence="2">Uncharacterized protein</fullName>
    </submittedName>
</protein>
<gene>
    <name evidence="2" type="ORF">NTJ_05656</name>
</gene>
<dbReference type="EMBL" id="AP028912">
    <property type="protein sequence ID" value="BES92847.1"/>
    <property type="molecule type" value="Genomic_DNA"/>
</dbReference>
<feature type="region of interest" description="Disordered" evidence="1">
    <location>
        <begin position="121"/>
        <end position="149"/>
    </location>
</feature>
<proteinExistence type="predicted"/>
<sequence>MLKPLKTVERRRRSANCENISRRAAVSTWDLPHFNPIRRLVSPSQESKSRSESLDEKRGAAVSLKLSKRMAQVWRISRGMTKWRVCVFRLARLNSRRWRYLSRLRIRDCFSFCTDFGENSRATEPFSTSDRENTIENRTGGSEHIQDHL</sequence>
<evidence type="ECO:0000313" key="3">
    <source>
        <dbReference type="Proteomes" id="UP001307889"/>
    </source>
</evidence>
<evidence type="ECO:0000313" key="2">
    <source>
        <dbReference type="EMBL" id="BES92847.1"/>
    </source>
</evidence>
<reference evidence="2 3" key="1">
    <citation type="submission" date="2023-09" db="EMBL/GenBank/DDBJ databases">
        <title>Nesidiocoris tenuis whole genome shotgun sequence.</title>
        <authorList>
            <person name="Shibata T."/>
            <person name="Shimoda M."/>
            <person name="Kobayashi T."/>
            <person name="Uehara T."/>
        </authorList>
    </citation>
    <scope>NUCLEOTIDE SEQUENCE [LARGE SCALE GENOMIC DNA]</scope>
    <source>
        <strain evidence="2 3">Japan</strain>
    </source>
</reference>
<evidence type="ECO:0000256" key="1">
    <source>
        <dbReference type="SAM" id="MobiDB-lite"/>
    </source>
</evidence>
<name>A0ABN7AKS6_9HEMI</name>
<keyword evidence="3" id="KW-1185">Reference proteome</keyword>
<organism evidence="2 3">
    <name type="scientific">Nesidiocoris tenuis</name>
    <dbReference type="NCBI Taxonomy" id="355587"/>
    <lineage>
        <taxon>Eukaryota</taxon>
        <taxon>Metazoa</taxon>
        <taxon>Ecdysozoa</taxon>
        <taxon>Arthropoda</taxon>
        <taxon>Hexapoda</taxon>
        <taxon>Insecta</taxon>
        <taxon>Pterygota</taxon>
        <taxon>Neoptera</taxon>
        <taxon>Paraneoptera</taxon>
        <taxon>Hemiptera</taxon>
        <taxon>Heteroptera</taxon>
        <taxon>Panheteroptera</taxon>
        <taxon>Cimicomorpha</taxon>
        <taxon>Miridae</taxon>
        <taxon>Dicyphina</taxon>
        <taxon>Nesidiocoris</taxon>
    </lineage>
</organism>
<accession>A0ABN7AKS6</accession>